<evidence type="ECO:0000256" key="1">
    <source>
        <dbReference type="SAM" id="MobiDB-lite"/>
    </source>
</evidence>
<accession>A0A5B7DWJ0</accession>
<gene>
    <name evidence="2" type="primary">Myo18a_3</name>
    <name evidence="2" type="ORF">E2C01_018466</name>
</gene>
<sequence>MRPCTEGVNLAEFRSREDGNTEAGREFQSLPCMSLLQLFPSLASSVTLILRSCSTVHPFNSPSSHDFLPSAGRNAKTHRATSDRWTNTLLFRQEEELDDLAGQVQMLEGAKVRLEMSIEQMRKENRREVSQREEELEEVRLSAQKKVKEGKTGQGQQIR</sequence>
<feature type="compositionally biased region" description="Basic and acidic residues" evidence="1">
    <location>
        <begin position="122"/>
        <end position="133"/>
    </location>
</feature>
<organism evidence="2 3">
    <name type="scientific">Portunus trituberculatus</name>
    <name type="common">Swimming crab</name>
    <name type="synonym">Neptunus trituberculatus</name>
    <dbReference type="NCBI Taxonomy" id="210409"/>
    <lineage>
        <taxon>Eukaryota</taxon>
        <taxon>Metazoa</taxon>
        <taxon>Ecdysozoa</taxon>
        <taxon>Arthropoda</taxon>
        <taxon>Crustacea</taxon>
        <taxon>Multicrustacea</taxon>
        <taxon>Malacostraca</taxon>
        <taxon>Eumalacostraca</taxon>
        <taxon>Eucarida</taxon>
        <taxon>Decapoda</taxon>
        <taxon>Pleocyemata</taxon>
        <taxon>Brachyura</taxon>
        <taxon>Eubrachyura</taxon>
        <taxon>Portunoidea</taxon>
        <taxon>Portunidae</taxon>
        <taxon>Portuninae</taxon>
        <taxon>Portunus</taxon>
    </lineage>
</organism>
<protein>
    <submittedName>
        <fullName evidence="2">Unconventional myosin-XVIIIa</fullName>
    </submittedName>
</protein>
<dbReference type="AlphaFoldDB" id="A0A5B7DWJ0"/>
<reference evidence="2 3" key="1">
    <citation type="submission" date="2019-05" db="EMBL/GenBank/DDBJ databases">
        <title>Another draft genome of Portunus trituberculatus and its Hox gene families provides insights of decapod evolution.</title>
        <authorList>
            <person name="Jeong J.-H."/>
            <person name="Song I."/>
            <person name="Kim S."/>
            <person name="Choi T."/>
            <person name="Kim D."/>
            <person name="Ryu S."/>
            <person name="Kim W."/>
        </authorList>
    </citation>
    <scope>NUCLEOTIDE SEQUENCE [LARGE SCALE GENOMIC DNA]</scope>
    <source>
        <tissue evidence="2">Muscle</tissue>
    </source>
</reference>
<dbReference type="Proteomes" id="UP000324222">
    <property type="component" value="Unassembled WGS sequence"/>
</dbReference>
<proteinExistence type="predicted"/>
<evidence type="ECO:0000313" key="2">
    <source>
        <dbReference type="EMBL" id="MPC25356.1"/>
    </source>
</evidence>
<comment type="caution">
    <text evidence="2">The sequence shown here is derived from an EMBL/GenBank/DDBJ whole genome shotgun (WGS) entry which is preliminary data.</text>
</comment>
<evidence type="ECO:0000313" key="3">
    <source>
        <dbReference type="Proteomes" id="UP000324222"/>
    </source>
</evidence>
<dbReference type="EMBL" id="VSRR010001449">
    <property type="protein sequence ID" value="MPC25356.1"/>
    <property type="molecule type" value="Genomic_DNA"/>
</dbReference>
<name>A0A5B7DWJ0_PORTR</name>
<keyword evidence="3" id="KW-1185">Reference proteome</keyword>
<feature type="region of interest" description="Disordered" evidence="1">
    <location>
        <begin position="122"/>
        <end position="159"/>
    </location>
</feature>